<protein>
    <submittedName>
        <fullName evidence="3">Toxin-antitoxin system, toxin component</fullName>
    </submittedName>
</protein>
<evidence type="ECO:0000259" key="2">
    <source>
        <dbReference type="Pfam" id="PF08327"/>
    </source>
</evidence>
<dbReference type="Gene3D" id="3.30.530.20">
    <property type="match status" value="1"/>
</dbReference>
<dbReference type="RefSeq" id="WP_007078869.1">
    <property type="nucleotide sequence ID" value="NZ_CM001024.1"/>
</dbReference>
<reference evidence="3" key="1">
    <citation type="submission" date="2010-08" db="EMBL/GenBank/DDBJ databases">
        <authorList>
            <person name="Muzny D."/>
            <person name="Qin X."/>
            <person name="Buhay C."/>
            <person name="Dugan-Rocha S."/>
            <person name="Ding Y."/>
            <person name="Chen G."/>
            <person name="Hawes A."/>
            <person name="Holder M."/>
            <person name="Jhangiani S."/>
            <person name="Johnson A."/>
            <person name="Khan Z."/>
            <person name="Li Z."/>
            <person name="Liu W."/>
            <person name="Liu X."/>
            <person name="Perez L."/>
            <person name="Shen H."/>
            <person name="Wang Q."/>
            <person name="Watt J."/>
            <person name="Xi L."/>
            <person name="Xin Y."/>
            <person name="Zhou J."/>
            <person name="Deng J."/>
            <person name="Jiang H."/>
            <person name="Liu Y."/>
            <person name="Qu J."/>
            <person name="Song X.-Z."/>
            <person name="Zhang L."/>
            <person name="Villasana D."/>
            <person name="Johnson A."/>
            <person name="Liu J."/>
            <person name="Liyanage D."/>
            <person name="Lorensuhewa L."/>
            <person name="Robinson T."/>
            <person name="Song A."/>
            <person name="Song B.-B."/>
            <person name="Dinh H."/>
            <person name="Thornton R."/>
            <person name="Coyle M."/>
            <person name="Francisco L."/>
            <person name="Jackson L."/>
            <person name="Javaid M."/>
            <person name="Korchina V."/>
            <person name="Kovar C."/>
            <person name="Mata R."/>
            <person name="Mathew T."/>
            <person name="Ngo R."/>
            <person name="Nguyen L."/>
            <person name="Nguyen N."/>
            <person name="Okwuonu G."/>
            <person name="Ongeri F."/>
            <person name="Pham C."/>
            <person name="Simmons D."/>
            <person name="Wilczek-Boney K."/>
            <person name="Hale W."/>
            <person name="Jakkamsetti A."/>
            <person name="Pham P."/>
            <person name="Ruth R."/>
            <person name="San Lucas F."/>
            <person name="Warren J."/>
            <person name="Zhang J."/>
            <person name="Zhao Z."/>
            <person name="Zhou C."/>
            <person name="Zhu D."/>
            <person name="Lee S."/>
            <person name="Bess C."/>
            <person name="Blankenburg K."/>
            <person name="Forbes L."/>
            <person name="Fu Q."/>
            <person name="Gubbala S."/>
            <person name="Hirani K."/>
            <person name="Jayaseelan J.C."/>
            <person name="Lara F."/>
            <person name="Munidasa M."/>
            <person name="Palculict T."/>
            <person name="Patil S."/>
            <person name="Pu L.-L."/>
            <person name="Saada N."/>
            <person name="Tang L."/>
            <person name="Weissenberger G."/>
            <person name="Zhu Y."/>
            <person name="Hemphill L."/>
            <person name="Shang Y."/>
            <person name="Youmans B."/>
            <person name="Ayvaz T."/>
            <person name="Ross M."/>
            <person name="Santibanez J."/>
            <person name="Aqrawi P."/>
            <person name="Gross S."/>
            <person name="Joshi V."/>
            <person name="Fowler G."/>
            <person name="Nazareth L."/>
            <person name="Reid J."/>
            <person name="Worley K."/>
            <person name="Petrosino J."/>
            <person name="Highlander S."/>
            <person name="Gibbs R."/>
        </authorList>
    </citation>
    <scope>NUCLEOTIDE SEQUENCE [LARGE SCALE GENOMIC DNA]</scope>
    <source>
        <strain evidence="3">DSM 15272</strain>
    </source>
</reference>
<dbReference type="eggNOG" id="COG3832">
    <property type="taxonomic scope" value="Bacteria"/>
</dbReference>
<dbReference type="Pfam" id="PF08327">
    <property type="entry name" value="AHSA1"/>
    <property type="match status" value="1"/>
</dbReference>
<proteinExistence type="inferred from homology"/>
<feature type="domain" description="Activator of Hsp90 ATPase homologue 1/2-like C-terminal" evidence="2">
    <location>
        <begin position="22"/>
        <end position="154"/>
    </location>
</feature>
<keyword evidence="4" id="KW-1185">Reference proteome</keyword>
<dbReference type="Proteomes" id="UP000003111">
    <property type="component" value="Unassembled WGS sequence"/>
</dbReference>
<comment type="caution">
    <text evidence="3">The sequence shown here is derived from an EMBL/GenBank/DDBJ whole genome shotgun (WGS) entry which is preliminary data.</text>
</comment>
<evidence type="ECO:0000313" key="3">
    <source>
        <dbReference type="EMBL" id="EFQ83254.1"/>
    </source>
</evidence>
<dbReference type="OrthoDB" id="3365660at2"/>
<dbReference type="AlphaFoldDB" id="E2SBW8"/>
<organism evidence="3 4">
    <name type="scientific">Aeromicrobium marinum DSM 15272</name>
    <dbReference type="NCBI Taxonomy" id="585531"/>
    <lineage>
        <taxon>Bacteria</taxon>
        <taxon>Bacillati</taxon>
        <taxon>Actinomycetota</taxon>
        <taxon>Actinomycetes</taxon>
        <taxon>Propionibacteriales</taxon>
        <taxon>Nocardioidaceae</taxon>
        <taxon>Aeromicrobium</taxon>
    </lineage>
</organism>
<dbReference type="EMBL" id="ACLF03000005">
    <property type="protein sequence ID" value="EFQ83254.1"/>
    <property type="molecule type" value="Genomic_DNA"/>
</dbReference>
<dbReference type="STRING" id="585531.HMPREF0063_11527"/>
<accession>E2SBW8</accession>
<comment type="similarity">
    <text evidence="1">Belongs to the AHA1 family.</text>
</comment>
<dbReference type="HOGENOM" id="CLU_108923_5_0_11"/>
<dbReference type="InterPro" id="IPR013538">
    <property type="entry name" value="ASHA1/2-like_C"/>
</dbReference>
<evidence type="ECO:0000313" key="4">
    <source>
        <dbReference type="Proteomes" id="UP000003111"/>
    </source>
</evidence>
<evidence type="ECO:0000256" key="1">
    <source>
        <dbReference type="ARBA" id="ARBA00006817"/>
    </source>
</evidence>
<gene>
    <name evidence="3" type="ORF">HMPREF0063_11527</name>
</gene>
<sequence>MTTTPERSETPHTFVLERTFPVTVDRLWRALTVDEERAAWFGSEENFDADEVSHDFRVGGRTVDDGRWHDGPRSRYVATYTDIVDLVRIVISYDMWIDGVHISTSTQCLRLDPVDGGVRLTQTEQGLHLDDPEGGAMRETGFGSILDALASHLESSPS</sequence>
<dbReference type="SUPFAM" id="SSF55961">
    <property type="entry name" value="Bet v1-like"/>
    <property type="match status" value="1"/>
</dbReference>
<name>E2SBW8_9ACTN</name>
<dbReference type="InterPro" id="IPR023393">
    <property type="entry name" value="START-like_dom_sf"/>
</dbReference>